<comment type="pathway">
    <text evidence="1">Cell wall biogenesis; cell wall polysaccharide biosynthesis.</text>
</comment>
<dbReference type="AlphaFoldDB" id="A0A537J569"/>
<sequence length="143" mass="16517">RYVDETHTDIFGSVDWYRNYLAVTGACMMMRREVFDRVGGFDEAYEVAFSDVEICLRIVGDGYRIVYTPFARLRHHEGATRGQYNPPRDTRRALRQMRALVEAGDPYFNPNLSCESAAPALPHWGDRPRNKLLQRLVNRTSTS</sequence>
<evidence type="ECO:0000256" key="4">
    <source>
        <dbReference type="ARBA" id="ARBA00022679"/>
    </source>
</evidence>
<dbReference type="EMBL" id="VBAO01000369">
    <property type="protein sequence ID" value="TMI78492.1"/>
    <property type="molecule type" value="Genomic_DNA"/>
</dbReference>
<evidence type="ECO:0000256" key="2">
    <source>
        <dbReference type="ARBA" id="ARBA00006739"/>
    </source>
</evidence>
<comment type="similarity">
    <text evidence="2">Belongs to the glycosyltransferase 2 family.</text>
</comment>
<evidence type="ECO:0000256" key="3">
    <source>
        <dbReference type="ARBA" id="ARBA00022676"/>
    </source>
</evidence>
<dbReference type="Proteomes" id="UP000320048">
    <property type="component" value="Unassembled WGS sequence"/>
</dbReference>
<dbReference type="Gene3D" id="3.90.550.10">
    <property type="entry name" value="Spore Coat Polysaccharide Biosynthesis Protein SpsA, Chain A"/>
    <property type="match status" value="1"/>
</dbReference>
<evidence type="ECO:0000313" key="5">
    <source>
        <dbReference type="EMBL" id="TMI78492.1"/>
    </source>
</evidence>
<organism evidence="5 6">
    <name type="scientific">Candidatus Segetimicrobium genomatis</name>
    <dbReference type="NCBI Taxonomy" id="2569760"/>
    <lineage>
        <taxon>Bacteria</taxon>
        <taxon>Bacillati</taxon>
        <taxon>Candidatus Sysuimicrobiota</taxon>
        <taxon>Candidatus Sysuimicrobiia</taxon>
        <taxon>Candidatus Sysuimicrobiales</taxon>
        <taxon>Candidatus Segetimicrobiaceae</taxon>
        <taxon>Candidatus Segetimicrobium</taxon>
    </lineage>
</organism>
<evidence type="ECO:0000256" key="1">
    <source>
        <dbReference type="ARBA" id="ARBA00004776"/>
    </source>
</evidence>
<accession>A0A537J569</accession>
<comment type="caution">
    <text evidence="5">The sequence shown here is derived from an EMBL/GenBank/DDBJ whole genome shotgun (WGS) entry which is preliminary data.</text>
</comment>
<dbReference type="InterPro" id="IPR029044">
    <property type="entry name" value="Nucleotide-diphossugar_trans"/>
</dbReference>
<dbReference type="PANTHER" id="PTHR43179">
    <property type="entry name" value="RHAMNOSYLTRANSFERASE WBBL"/>
    <property type="match status" value="1"/>
</dbReference>
<protein>
    <recommendedName>
        <fullName evidence="7">Glycosyltransferase family 2 protein</fullName>
    </recommendedName>
</protein>
<dbReference type="Pfam" id="PF13641">
    <property type="entry name" value="Glyco_tranf_2_3"/>
    <property type="match status" value="1"/>
</dbReference>
<evidence type="ECO:0000313" key="6">
    <source>
        <dbReference type="Proteomes" id="UP000320048"/>
    </source>
</evidence>
<gene>
    <name evidence="5" type="ORF">E6H04_12365</name>
</gene>
<dbReference type="PANTHER" id="PTHR43179:SF12">
    <property type="entry name" value="GALACTOFURANOSYLTRANSFERASE GLFT2"/>
    <property type="match status" value="1"/>
</dbReference>
<evidence type="ECO:0008006" key="7">
    <source>
        <dbReference type="Google" id="ProtNLM"/>
    </source>
</evidence>
<proteinExistence type="inferred from homology"/>
<keyword evidence="3" id="KW-0328">Glycosyltransferase</keyword>
<reference evidence="5 6" key="1">
    <citation type="journal article" date="2019" name="Nat. Microbiol.">
        <title>Mediterranean grassland soil C-N compound turnover is dependent on rainfall and depth, and is mediated by genomically divergent microorganisms.</title>
        <authorList>
            <person name="Diamond S."/>
            <person name="Andeer P.F."/>
            <person name="Li Z."/>
            <person name="Crits-Christoph A."/>
            <person name="Burstein D."/>
            <person name="Anantharaman K."/>
            <person name="Lane K.R."/>
            <person name="Thomas B.C."/>
            <person name="Pan C."/>
            <person name="Northen T.R."/>
            <person name="Banfield J.F."/>
        </authorList>
    </citation>
    <scope>NUCLEOTIDE SEQUENCE [LARGE SCALE GENOMIC DNA]</scope>
    <source>
        <strain evidence="5">NP_7</strain>
    </source>
</reference>
<name>A0A537J569_9BACT</name>
<dbReference type="GO" id="GO:0016757">
    <property type="term" value="F:glycosyltransferase activity"/>
    <property type="evidence" value="ECO:0007669"/>
    <property type="project" value="UniProtKB-KW"/>
</dbReference>
<feature type="non-terminal residue" evidence="5">
    <location>
        <position position="1"/>
    </location>
</feature>
<dbReference type="SUPFAM" id="SSF53448">
    <property type="entry name" value="Nucleotide-diphospho-sugar transferases"/>
    <property type="match status" value="1"/>
</dbReference>
<keyword evidence="4" id="KW-0808">Transferase</keyword>